<dbReference type="GO" id="GO:0005829">
    <property type="term" value="C:cytosol"/>
    <property type="evidence" value="ECO:0007669"/>
    <property type="project" value="TreeGrafter"/>
</dbReference>
<keyword evidence="1" id="KW-0521">NADP</keyword>
<evidence type="ECO:0000256" key="1">
    <source>
        <dbReference type="ARBA" id="ARBA00022857"/>
    </source>
</evidence>
<dbReference type="RefSeq" id="WP_251488178.1">
    <property type="nucleotide sequence ID" value="NZ_CAJSLV010000048.1"/>
</dbReference>
<evidence type="ECO:0000313" key="5">
    <source>
        <dbReference type="Proteomes" id="UP001152519"/>
    </source>
</evidence>
<dbReference type="InterPro" id="IPR013149">
    <property type="entry name" value="ADH-like_C"/>
</dbReference>
<keyword evidence="5" id="KW-1185">Reference proteome</keyword>
<accession>A0A9W4DK98</accession>
<dbReference type="AlphaFoldDB" id="A0A9W4DK98"/>
<proteinExistence type="predicted"/>
<gene>
    <name evidence="4" type="ORF">SCOCK_20002</name>
</gene>
<dbReference type="InterPro" id="IPR011032">
    <property type="entry name" value="GroES-like_sf"/>
</dbReference>
<dbReference type="Gene3D" id="3.90.180.10">
    <property type="entry name" value="Medium-chain alcohol dehydrogenases, catalytic domain"/>
    <property type="match status" value="1"/>
</dbReference>
<comment type="caution">
    <text evidence="4">The sequence shown here is derived from an EMBL/GenBank/DDBJ whole genome shotgun (WGS) entry which is preliminary data.</text>
</comment>
<dbReference type="GO" id="GO:0003960">
    <property type="term" value="F:quinone reductase (NADPH) activity"/>
    <property type="evidence" value="ECO:0007669"/>
    <property type="project" value="TreeGrafter"/>
</dbReference>
<dbReference type="EMBL" id="CAJSLV010000048">
    <property type="protein sequence ID" value="CAG6392971.1"/>
    <property type="molecule type" value="Genomic_DNA"/>
</dbReference>
<evidence type="ECO:0000256" key="2">
    <source>
        <dbReference type="ARBA" id="ARBA00023002"/>
    </source>
</evidence>
<dbReference type="PANTHER" id="PTHR48106">
    <property type="entry name" value="QUINONE OXIDOREDUCTASE PIG3-RELATED"/>
    <property type="match status" value="1"/>
</dbReference>
<dbReference type="InterPro" id="IPR013154">
    <property type="entry name" value="ADH-like_N"/>
</dbReference>
<evidence type="ECO:0000259" key="3">
    <source>
        <dbReference type="SMART" id="SM00829"/>
    </source>
</evidence>
<sequence length="317" mass="31384">MRVIRVSEFGPPEVLRVAEAPEPQAAQGEVVVAVEAAGVIYGDVIVRSGGYPFPLPYVPGLEVGGRVVALGPGADEALLGRLVVATTPRSSGGYAELARVAVADLHLVPDGLALHQAVAVFQAGGLAAGLLSAMRVRPRDTVLVTAAAGRVGSLLVQLAKAAGATVVGAAGGPAKTAAATAFGADAVVDYTEPGWAERVGGADVVLDAVGGDIGGQALAAVRGGGGRFGFYGFTSGTWTHFDPVTVASRGLTVVGAAGIAFAQPPAVQRAATASVLSAAAAGALTARIDTVRPLGEAPALHERLAARATIGATLLTP</sequence>
<reference evidence="4" key="1">
    <citation type="submission" date="2021-05" db="EMBL/GenBank/DDBJ databases">
        <authorList>
            <person name="Arsene-Ploetze F."/>
        </authorList>
    </citation>
    <scope>NUCLEOTIDE SEQUENCE</scope>
    <source>
        <strain evidence="4">DSM 42138</strain>
    </source>
</reference>
<dbReference type="SUPFAM" id="SSF51735">
    <property type="entry name" value="NAD(P)-binding Rossmann-fold domains"/>
    <property type="match status" value="1"/>
</dbReference>
<dbReference type="PANTHER" id="PTHR48106:SF13">
    <property type="entry name" value="QUINONE OXIDOREDUCTASE-RELATED"/>
    <property type="match status" value="1"/>
</dbReference>
<keyword evidence="2" id="KW-0560">Oxidoreductase</keyword>
<protein>
    <submittedName>
        <fullName evidence="4">Alanine dehydrogenase</fullName>
    </submittedName>
</protein>
<dbReference type="Pfam" id="PF08240">
    <property type="entry name" value="ADH_N"/>
    <property type="match status" value="1"/>
</dbReference>
<evidence type="ECO:0000313" key="4">
    <source>
        <dbReference type="EMBL" id="CAG6392971.1"/>
    </source>
</evidence>
<dbReference type="InterPro" id="IPR020843">
    <property type="entry name" value="ER"/>
</dbReference>
<dbReference type="SUPFAM" id="SSF50129">
    <property type="entry name" value="GroES-like"/>
    <property type="match status" value="1"/>
</dbReference>
<dbReference type="SMART" id="SM00829">
    <property type="entry name" value="PKS_ER"/>
    <property type="match status" value="1"/>
</dbReference>
<name>A0A9W4DK98_9ACTN</name>
<dbReference type="Gene3D" id="3.40.50.720">
    <property type="entry name" value="NAD(P)-binding Rossmann-like Domain"/>
    <property type="match status" value="1"/>
</dbReference>
<organism evidence="4 5">
    <name type="scientific">Actinacidiphila cocklensis</name>
    <dbReference type="NCBI Taxonomy" id="887465"/>
    <lineage>
        <taxon>Bacteria</taxon>
        <taxon>Bacillati</taxon>
        <taxon>Actinomycetota</taxon>
        <taxon>Actinomycetes</taxon>
        <taxon>Kitasatosporales</taxon>
        <taxon>Streptomycetaceae</taxon>
        <taxon>Actinacidiphila</taxon>
    </lineage>
</organism>
<dbReference type="Proteomes" id="UP001152519">
    <property type="component" value="Unassembled WGS sequence"/>
</dbReference>
<dbReference type="GO" id="GO:0070402">
    <property type="term" value="F:NADPH binding"/>
    <property type="evidence" value="ECO:0007669"/>
    <property type="project" value="TreeGrafter"/>
</dbReference>
<dbReference type="GO" id="GO:0035925">
    <property type="term" value="F:mRNA 3'-UTR AU-rich region binding"/>
    <property type="evidence" value="ECO:0007669"/>
    <property type="project" value="TreeGrafter"/>
</dbReference>
<dbReference type="Pfam" id="PF00107">
    <property type="entry name" value="ADH_zinc_N"/>
    <property type="match status" value="1"/>
</dbReference>
<feature type="domain" description="Enoyl reductase (ER)" evidence="3">
    <location>
        <begin position="10"/>
        <end position="315"/>
    </location>
</feature>
<dbReference type="InterPro" id="IPR036291">
    <property type="entry name" value="NAD(P)-bd_dom_sf"/>
</dbReference>